<dbReference type="SUPFAM" id="SSF53756">
    <property type="entry name" value="UDP-Glycosyltransferase/glycogen phosphorylase"/>
    <property type="match status" value="1"/>
</dbReference>
<comment type="caution">
    <text evidence="3">The sequence shown here is derived from an EMBL/GenBank/DDBJ whole genome shotgun (WGS) entry which is preliminary data.</text>
</comment>
<feature type="domain" description="Glycosyl transferase family 1" evidence="1">
    <location>
        <begin position="182"/>
        <end position="313"/>
    </location>
</feature>
<dbReference type="EMBL" id="LQQO01000034">
    <property type="protein sequence ID" value="KZE11502.1"/>
    <property type="molecule type" value="Genomic_DNA"/>
</dbReference>
<dbReference type="RefSeq" id="WP_066692013.1">
    <property type="nucleotide sequence ID" value="NZ_CP117025.1"/>
</dbReference>
<dbReference type="CDD" id="cd03802">
    <property type="entry name" value="GT4_AviGT4-like"/>
    <property type="match status" value="1"/>
</dbReference>
<keyword evidence="3" id="KW-0808">Transferase</keyword>
<dbReference type="InterPro" id="IPR001296">
    <property type="entry name" value="Glyco_trans_1"/>
</dbReference>
<dbReference type="InterPro" id="IPR028098">
    <property type="entry name" value="Glyco_trans_4-like_N"/>
</dbReference>
<protein>
    <submittedName>
        <fullName evidence="3">Glycosyl transferase family 1</fullName>
    </submittedName>
</protein>
<evidence type="ECO:0000259" key="1">
    <source>
        <dbReference type="Pfam" id="PF00534"/>
    </source>
</evidence>
<dbReference type="Proteomes" id="UP000076609">
    <property type="component" value="Unassembled WGS sequence"/>
</dbReference>
<dbReference type="Gene3D" id="3.40.50.2000">
    <property type="entry name" value="Glycogen Phosphorylase B"/>
    <property type="match status" value="2"/>
</dbReference>
<dbReference type="PANTHER" id="PTHR12526:SF595">
    <property type="entry name" value="BLL5217 PROTEIN"/>
    <property type="match status" value="1"/>
</dbReference>
<dbReference type="Pfam" id="PF00534">
    <property type="entry name" value="Glycos_transf_1"/>
    <property type="match status" value="1"/>
</dbReference>
<evidence type="ECO:0000313" key="3">
    <source>
        <dbReference type="EMBL" id="KZE11502.1"/>
    </source>
</evidence>
<evidence type="ECO:0000313" key="4">
    <source>
        <dbReference type="Proteomes" id="UP000076609"/>
    </source>
</evidence>
<reference evidence="4" key="1">
    <citation type="submission" date="2016-01" db="EMBL/GenBank/DDBJ databases">
        <title>Draft genome of Chromobacterium sp. F49.</title>
        <authorList>
            <person name="Hong K.W."/>
        </authorList>
    </citation>
    <scope>NUCLEOTIDE SEQUENCE [LARGE SCALE GENOMIC DNA]</scope>
    <source>
        <strain evidence="4">CN3</strain>
    </source>
</reference>
<dbReference type="GO" id="GO:0016740">
    <property type="term" value="F:transferase activity"/>
    <property type="evidence" value="ECO:0007669"/>
    <property type="project" value="UniProtKB-KW"/>
</dbReference>
<evidence type="ECO:0000259" key="2">
    <source>
        <dbReference type="Pfam" id="PF13439"/>
    </source>
</evidence>
<name>A0ABR5YBA0_9SPHN</name>
<dbReference type="Pfam" id="PF13439">
    <property type="entry name" value="Glyco_transf_4"/>
    <property type="match status" value="1"/>
</dbReference>
<gene>
    <name evidence="3" type="ORF">AVT10_04425</name>
</gene>
<organism evidence="3 4">
    <name type="scientific">Sphingomonas hankookensis</name>
    <dbReference type="NCBI Taxonomy" id="563996"/>
    <lineage>
        <taxon>Bacteria</taxon>
        <taxon>Pseudomonadati</taxon>
        <taxon>Pseudomonadota</taxon>
        <taxon>Alphaproteobacteria</taxon>
        <taxon>Sphingomonadales</taxon>
        <taxon>Sphingomonadaceae</taxon>
        <taxon>Sphingomonas</taxon>
    </lineage>
</organism>
<keyword evidence="4" id="KW-1185">Reference proteome</keyword>
<proteinExistence type="predicted"/>
<feature type="domain" description="Glycosyltransferase subfamily 4-like N-terminal" evidence="2">
    <location>
        <begin position="23"/>
        <end position="169"/>
    </location>
</feature>
<sequence length="354" mass="37997">MVSPLRIAQIAPVIYPTPPRGTGGTERVVSDLTEALMAMGHDVTLIAPSDSVTTARHLSAHPSLSALEAYHGPVAPGVPAALEAAQLGLLAQHLTEFDIVHCHGEFAHAAVLGDRIGRSLTTVHWRLDELDRKLFFHSFPELPVAAISQAQARDLPRANRAGVVHHGIPADRFVAGPGGEGVVFIGRMTDQKRPDVAIRVARAAGRPIRLAGGIDVGNPRYFEERVAPLLGDDAIHVGEVDDRAKQALLGEAAALLFPIDWPEPFGLVMIEAMACGTPVIAWDRGSVREVVEPGVTGFIVKTEEEAVAALAKIDTIDRARVRARFEERFTATRMAEDYVTLYRQRIALASGAGA</sequence>
<accession>A0ABR5YBA0</accession>
<dbReference type="PANTHER" id="PTHR12526">
    <property type="entry name" value="GLYCOSYLTRANSFERASE"/>
    <property type="match status" value="1"/>
</dbReference>